<reference evidence="2" key="1">
    <citation type="journal article" date="2019" name="Int. J. Syst. Evol. Microbiol.">
        <title>The Global Catalogue of Microorganisms (GCM) 10K type strain sequencing project: providing services to taxonomists for standard genome sequencing and annotation.</title>
        <authorList>
            <consortium name="The Broad Institute Genomics Platform"/>
            <consortium name="The Broad Institute Genome Sequencing Center for Infectious Disease"/>
            <person name="Wu L."/>
            <person name="Ma J."/>
        </authorList>
    </citation>
    <scope>NUCLEOTIDE SEQUENCE [LARGE SCALE GENOMIC DNA]</scope>
    <source>
        <strain evidence="2">JCM 16908</strain>
    </source>
</reference>
<comment type="caution">
    <text evidence="1">The sequence shown here is derived from an EMBL/GenBank/DDBJ whole genome shotgun (WGS) entry which is preliminary data.</text>
</comment>
<dbReference type="Proteomes" id="UP001500888">
    <property type="component" value="Unassembled WGS sequence"/>
</dbReference>
<gene>
    <name evidence="1" type="ORF">GCM10022226_53260</name>
</gene>
<evidence type="ECO:0000313" key="1">
    <source>
        <dbReference type="EMBL" id="GAA3825847.1"/>
    </source>
</evidence>
<sequence>MIVNSRMQVLLAQAPEETWARPLPEALQEIVDAGWGYRSGGSLLLAALCDSVVDAPPPGEQYFATEYHVNDIWVLGEDLDPTRDVYLRAIAGRALVFAWVALNEARQLPEFGTLAAVVGTGVADDFLLHGTTVRFFTRRGDYPSWFDDLESYELEAMALLDASDARRPLPPLMELRS</sequence>
<keyword evidence="2" id="KW-1185">Reference proteome</keyword>
<protein>
    <submittedName>
        <fullName evidence="1">Uncharacterized protein</fullName>
    </submittedName>
</protein>
<dbReference type="EMBL" id="BAAAZR010000020">
    <property type="protein sequence ID" value="GAA3825847.1"/>
    <property type="molecule type" value="Genomic_DNA"/>
</dbReference>
<accession>A0ABP7ISF3</accession>
<evidence type="ECO:0000313" key="2">
    <source>
        <dbReference type="Proteomes" id="UP001500888"/>
    </source>
</evidence>
<organism evidence="1 2">
    <name type="scientific">Sphaerisporangium flaviroseum</name>
    <dbReference type="NCBI Taxonomy" id="509199"/>
    <lineage>
        <taxon>Bacteria</taxon>
        <taxon>Bacillati</taxon>
        <taxon>Actinomycetota</taxon>
        <taxon>Actinomycetes</taxon>
        <taxon>Streptosporangiales</taxon>
        <taxon>Streptosporangiaceae</taxon>
        <taxon>Sphaerisporangium</taxon>
    </lineage>
</organism>
<proteinExistence type="predicted"/>
<name>A0ABP7ISF3_9ACTN</name>